<dbReference type="EMBL" id="QMDV01000006">
    <property type="protein sequence ID" value="RAU81439.1"/>
    <property type="molecule type" value="Genomic_DNA"/>
</dbReference>
<name>A0A364RAX4_9BACT</name>
<reference evidence="2 3" key="1">
    <citation type="submission" date="2018-06" db="EMBL/GenBank/DDBJ databases">
        <authorList>
            <person name="Liu Z.-W."/>
        </authorList>
    </citation>
    <scope>NUCLEOTIDE SEQUENCE [LARGE SCALE GENOMIC DNA]</scope>
    <source>
        <strain evidence="2 3">2b14</strain>
    </source>
</reference>
<evidence type="ECO:0000313" key="1">
    <source>
        <dbReference type="EMBL" id="RAU81374.1"/>
    </source>
</evidence>
<gene>
    <name evidence="1" type="ORF">DP923_16200</name>
    <name evidence="2" type="ORF">DP923_16545</name>
</gene>
<comment type="caution">
    <text evidence="2">The sequence shown here is derived from an EMBL/GenBank/DDBJ whole genome shotgun (WGS) entry which is preliminary data.</text>
</comment>
<evidence type="ECO:0000313" key="2">
    <source>
        <dbReference type="EMBL" id="RAU81439.1"/>
    </source>
</evidence>
<dbReference type="AlphaFoldDB" id="A0A364RAX4"/>
<reference evidence="2 3" key="2">
    <citation type="submission" date="2018-07" db="EMBL/GenBank/DDBJ databases">
        <title>Pontibacter sp. 2b14 genomic sequence and assembly.</title>
        <authorList>
            <person name="Du Z.-J."/>
        </authorList>
    </citation>
    <scope>NUCLEOTIDE SEQUENCE [LARGE SCALE GENOMIC DNA]</scope>
    <source>
        <strain evidence="2 3">2b14</strain>
    </source>
</reference>
<protein>
    <submittedName>
        <fullName evidence="2">Uncharacterized protein</fullName>
    </submittedName>
</protein>
<dbReference type="EMBL" id="QMDV01000006">
    <property type="protein sequence ID" value="RAU81374.1"/>
    <property type="molecule type" value="Genomic_DNA"/>
</dbReference>
<dbReference type="Proteomes" id="UP000251692">
    <property type="component" value="Unassembled WGS sequence"/>
</dbReference>
<evidence type="ECO:0000313" key="3">
    <source>
        <dbReference type="Proteomes" id="UP000251692"/>
    </source>
</evidence>
<sequence>MKKCIDHPTMAGGKICQVIEPDGMRFEIYLGGKLIGSFWMTSEWDDYPVDEVSSIIRKEKIDRLLKFFDEESGTSEI</sequence>
<proteinExistence type="predicted"/>
<accession>A0A364RAX4</accession>
<organism evidence="2 3">
    <name type="scientific">Pontibacter arcticus</name>
    <dbReference type="NCBI Taxonomy" id="2080288"/>
    <lineage>
        <taxon>Bacteria</taxon>
        <taxon>Pseudomonadati</taxon>
        <taxon>Bacteroidota</taxon>
        <taxon>Cytophagia</taxon>
        <taxon>Cytophagales</taxon>
        <taxon>Hymenobacteraceae</taxon>
        <taxon>Pontibacter</taxon>
    </lineage>
</organism>
<dbReference type="RefSeq" id="WP_112306936.1">
    <property type="nucleotide sequence ID" value="NZ_QMDV01000006.1"/>
</dbReference>
<keyword evidence="3" id="KW-1185">Reference proteome</keyword>